<dbReference type="AlphaFoldDB" id="A0A955LVG5"/>
<comment type="caution">
    <text evidence="1">The sequence shown here is derived from an EMBL/GenBank/DDBJ whole genome shotgun (WGS) entry which is preliminary data.</text>
</comment>
<protein>
    <submittedName>
        <fullName evidence="1">Uncharacterized protein</fullName>
    </submittedName>
</protein>
<accession>A0A955LVG5</accession>
<reference evidence="1" key="2">
    <citation type="journal article" date="2021" name="Microbiome">
        <title>Successional dynamics and alternative stable states in a saline activated sludge microbial community over 9 years.</title>
        <authorList>
            <person name="Wang Y."/>
            <person name="Ye J."/>
            <person name="Ju F."/>
            <person name="Liu L."/>
            <person name="Boyd J.A."/>
            <person name="Deng Y."/>
            <person name="Parks D.H."/>
            <person name="Jiang X."/>
            <person name="Yin X."/>
            <person name="Woodcroft B.J."/>
            <person name="Tyson G.W."/>
            <person name="Hugenholtz P."/>
            <person name="Polz M.F."/>
            <person name="Zhang T."/>
        </authorList>
    </citation>
    <scope>NUCLEOTIDE SEQUENCE</scope>
    <source>
        <strain evidence="1">HKST-UBA02</strain>
    </source>
</reference>
<dbReference type="Proteomes" id="UP000699691">
    <property type="component" value="Unassembled WGS sequence"/>
</dbReference>
<evidence type="ECO:0000313" key="2">
    <source>
        <dbReference type="Proteomes" id="UP000699691"/>
    </source>
</evidence>
<organism evidence="1 2">
    <name type="scientific">candidate division WWE3 bacterium</name>
    <dbReference type="NCBI Taxonomy" id="2053526"/>
    <lineage>
        <taxon>Bacteria</taxon>
        <taxon>Katanobacteria</taxon>
    </lineage>
</organism>
<proteinExistence type="predicted"/>
<evidence type="ECO:0000313" key="1">
    <source>
        <dbReference type="EMBL" id="MCA9397382.1"/>
    </source>
</evidence>
<gene>
    <name evidence="1" type="ORF">KC573_01020</name>
</gene>
<sequence length="100" mass="11024">MQNCDNCVGGLKEQCDSLFRQESSLLALTQAWDRDEVAIAEGDARVLDHEVATLEEANQIESVHLADYRAEQLAPQLGELGFGLNQSEVREKLIGSHLGE</sequence>
<reference evidence="1" key="1">
    <citation type="submission" date="2020-04" db="EMBL/GenBank/DDBJ databases">
        <authorList>
            <person name="Zhang T."/>
        </authorList>
    </citation>
    <scope>NUCLEOTIDE SEQUENCE</scope>
    <source>
        <strain evidence="1">HKST-UBA02</strain>
    </source>
</reference>
<name>A0A955LVG5_UNCKA</name>
<dbReference type="EMBL" id="JAGQKY010000028">
    <property type="protein sequence ID" value="MCA9397382.1"/>
    <property type="molecule type" value="Genomic_DNA"/>
</dbReference>